<sequence length="236" mass="27797">MAEQKKRFLRIFRWSYALLGALTLLLSYLFMMNGVHHQYGPVKAFVHVFRLFTNQSNLLVVLWAFLELKRTNQKKELEFSYMPGTFRGGLVVYIFMTFLVYHLFLRNTYTVTGPSVIINGVTHYIIPAAYILDWYLTEKRQIYRFTHIFFWMLYPLGYLVIGISYGKITGSFPYEYLNWHLEGLSYIIGYGTIIIMCFIAVSILCVCINRQTLFKRKNVKSRNLISPQKEGKQRGN</sequence>
<evidence type="ECO:0008006" key="4">
    <source>
        <dbReference type="Google" id="ProtNLM"/>
    </source>
</evidence>
<dbReference type="STRING" id="159292.SAMN05192546_104113"/>
<dbReference type="AlphaFoldDB" id="A0A1H3MF86"/>
<keyword evidence="3" id="KW-1185">Reference proteome</keyword>
<dbReference type="OrthoDB" id="9809977at2"/>
<dbReference type="Proteomes" id="UP000199230">
    <property type="component" value="Unassembled WGS sequence"/>
</dbReference>
<organism evidence="2 3">
    <name type="scientific">Tindallia californiensis</name>
    <dbReference type="NCBI Taxonomy" id="159292"/>
    <lineage>
        <taxon>Bacteria</taxon>
        <taxon>Bacillati</taxon>
        <taxon>Bacillota</taxon>
        <taxon>Clostridia</taxon>
        <taxon>Peptostreptococcales</taxon>
        <taxon>Tindalliaceae</taxon>
        <taxon>Tindallia</taxon>
    </lineage>
</organism>
<reference evidence="2 3" key="1">
    <citation type="submission" date="2016-10" db="EMBL/GenBank/DDBJ databases">
        <authorList>
            <person name="de Groot N.N."/>
        </authorList>
    </citation>
    <scope>NUCLEOTIDE SEQUENCE [LARGE SCALE GENOMIC DNA]</scope>
    <source>
        <strain evidence="2 3">APO</strain>
    </source>
</reference>
<feature type="transmembrane region" description="Helical" evidence="1">
    <location>
        <begin position="44"/>
        <end position="66"/>
    </location>
</feature>
<protein>
    <recommendedName>
        <fullName evidence="4">FAR-17a/AIG1-like protein</fullName>
    </recommendedName>
</protein>
<dbReference type="EMBL" id="FNPV01000004">
    <property type="protein sequence ID" value="SDY75286.1"/>
    <property type="molecule type" value="Genomic_DNA"/>
</dbReference>
<evidence type="ECO:0000313" key="2">
    <source>
        <dbReference type="EMBL" id="SDY75286.1"/>
    </source>
</evidence>
<feature type="transmembrane region" description="Helical" evidence="1">
    <location>
        <begin position="86"/>
        <end position="104"/>
    </location>
</feature>
<dbReference type="InterPro" id="IPR049713">
    <property type="entry name" value="Pr6Pr-like"/>
</dbReference>
<keyword evidence="1" id="KW-0472">Membrane</keyword>
<keyword evidence="1" id="KW-0812">Transmembrane</keyword>
<feature type="transmembrane region" description="Helical" evidence="1">
    <location>
        <begin position="12"/>
        <end position="32"/>
    </location>
</feature>
<feature type="transmembrane region" description="Helical" evidence="1">
    <location>
        <begin position="186"/>
        <end position="208"/>
    </location>
</feature>
<dbReference type="NCBIfam" id="NF038065">
    <property type="entry name" value="Pr6Pr"/>
    <property type="match status" value="1"/>
</dbReference>
<proteinExistence type="predicted"/>
<name>A0A1H3MF86_9FIRM</name>
<gene>
    <name evidence="2" type="ORF">SAMN05192546_104113</name>
</gene>
<evidence type="ECO:0000313" key="3">
    <source>
        <dbReference type="Proteomes" id="UP000199230"/>
    </source>
</evidence>
<keyword evidence="1" id="KW-1133">Transmembrane helix</keyword>
<evidence type="ECO:0000256" key="1">
    <source>
        <dbReference type="SAM" id="Phobius"/>
    </source>
</evidence>
<feature type="transmembrane region" description="Helical" evidence="1">
    <location>
        <begin position="148"/>
        <end position="166"/>
    </location>
</feature>
<accession>A0A1H3MF86</accession>
<feature type="transmembrane region" description="Helical" evidence="1">
    <location>
        <begin position="116"/>
        <end position="136"/>
    </location>
</feature>